<dbReference type="SUPFAM" id="SSF109709">
    <property type="entry name" value="KorB DNA-binding domain-like"/>
    <property type="match status" value="1"/>
</dbReference>
<protein>
    <submittedName>
        <fullName evidence="4">Nucleoid occlusion protein</fullName>
    </submittedName>
</protein>
<dbReference type="InterPro" id="IPR004437">
    <property type="entry name" value="ParB/RepB/Spo0J"/>
</dbReference>
<feature type="domain" description="ParB-like N-terminal" evidence="3">
    <location>
        <begin position="40"/>
        <end position="130"/>
    </location>
</feature>
<dbReference type="InterPro" id="IPR050336">
    <property type="entry name" value="Chromosome_partition/occlusion"/>
</dbReference>
<proteinExistence type="inferred from homology"/>
<dbReference type="GO" id="GO:0005694">
    <property type="term" value="C:chromosome"/>
    <property type="evidence" value="ECO:0007669"/>
    <property type="project" value="TreeGrafter"/>
</dbReference>
<dbReference type="Proteomes" id="UP000255193">
    <property type="component" value="Unassembled WGS sequence"/>
</dbReference>
<evidence type="ECO:0000256" key="2">
    <source>
        <dbReference type="ARBA" id="ARBA00023125"/>
    </source>
</evidence>
<dbReference type="CDD" id="cd16393">
    <property type="entry name" value="SPO0J_N"/>
    <property type="match status" value="1"/>
</dbReference>
<dbReference type="Pfam" id="PF02195">
    <property type="entry name" value="ParB_N"/>
    <property type="match status" value="1"/>
</dbReference>
<keyword evidence="2" id="KW-0238">DNA-binding</keyword>
<dbReference type="GO" id="GO:0003677">
    <property type="term" value="F:DNA binding"/>
    <property type="evidence" value="ECO:0007669"/>
    <property type="project" value="UniProtKB-KW"/>
</dbReference>
<dbReference type="GO" id="GO:0007059">
    <property type="term" value="P:chromosome segregation"/>
    <property type="evidence" value="ECO:0007669"/>
    <property type="project" value="TreeGrafter"/>
</dbReference>
<evidence type="ECO:0000256" key="1">
    <source>
        <dbReference type="ARBA" id="ARBA00006295"/>
    </source>
</evidence>
<dbReference type="RefSeq" id="WP_067059600.1">
    <property type="nucleotide sequence ID" value="NZ_MXAO01000098.1"/>
</dbReference>
<evidence type="ECO:0000259" key="3">
    <source>
        <dbReference type="SMART" id="SM00470"/>
    </source>
</evidence>
<dbReference type="Gene3D" id="3.90.1530.30">
    <property type="match status" value="1"/>
</dbReference>
<dbReference type="AlphaFoldDB" id="A0A378QMM6"/>
<dbReference type="NCBIfam" id="TIGR00180">
    <property type="entry name" value="parB_part"/>
    <property type="match status" value="1"/>
</dbReference>
<dbReference type="Gene3D" id="1.10.10.2830">
    <property type="match status" value="1"/>
</dbReference>
<dbReference type="SMART" id="SM00470">
    <property type="entry name" value="ParB"/>
    <property type="match status" value="1"/>
</dbReference>
<dbReference type="InterPro" id="IPR036086">
    <property type="entry name" value="ParB/Sulfiredoxin_sf"/>
</dbReference>
<gene>
    <name evidence="4" type="primary">noc_2</name>
    <name evidence="4" type="ORF">NCTC11091_02215</name>
</gene>
<evidence type="ECO:0000313" key="5">
    <source>
        <dbReference type="Proteomes" id="UP000255193"/>
    </source>
</evidence>
<name>A0A378QMM6_9GAMM</name>
<comment type="similarity">
    <text evidence="1">Belongs to the ParB family.</text>
</comment>
<evidence type="ECO:0000313" key="4">
    <source>
        <dbReference type="EMBL" id="STZ01742.1"/>
    </source>
</evidence>
<dbReference type="PANTHER" id="PTHR33375">
    <property type="entry name" value="CHROMOSOME-PARTITIONING PROTEIN PARB-RELATED"/>
    <property type="match status" value="1"/>
</dbReference>
<reference evidence="4 5" key="1">
    <citation type="submission" date="2018-06" db="EMBL/GenBank/DDBJ databases">
        <authorList>
            <consortium name="Pathogen Informatics"/>
            <person name="Doyle S."/>
        </authorList>
    </citation>
    <scope>NUCLEOTIDE SEQUENCE [LARGE SCALE GENOMIC DNA]</scope>
    <source>
        <strain evidence="4 5">NCTC11091</strain>
    </source>
</reference>
<dbReference type="InterPro" id="IPR003115">
    <property type="entry name" value="ParB_N"/>
</dbReference>
<dbReference type="SUPFAM" id="SSF110849">
    <property type="entry name" value="ParB/Sulfiredoxin"/>
    <property type="match status" value="1"/>
</dbReference>
<dbReference type="FunFam" id="3.90.1530.30:FF:000001">
    <property type="entry name" value="Chromosome partitioning protein ParB"/>
    <property type="match status" value="1"/>
</dbReference>
<accession>A0A378QMM6</accession>
<dbReference type="EMBL" id="UGQA01000006">
    <property type="protein sequence ID" value="STZ01742.1"/>
    <property type="molecule type" value="Genomic_DNA"/>
</dbReference>
<sequence length="307" mass="34994">MSKLTKLLAEKSAQDQEKLKNDYIGSRGRDIFLTGANSYVQIAMDKISPNKSQPRLIFDDNELQSLAHSIQELGLLQPIVVRPNGDNHYEIISGERRYRAFQLLEKSYIDCIVMNVDDINNSLLALAENINREDLTDYEIAKSVIIFKDKFPNKTEYATILGISRQDLYRLLAFEKLPEAIQRRLTDNPTLITAKTAEQIAQFIKTTNITDEQLTLLLNDVLDLVVLENLKQNAIIDELSKRLTQTQQPTTANNSRTIKVFSLDGKKVGQIKKNAKKTTIEFNGDILDNHHQEIERFFEQLLGNSAN</sequence>
<dbReference type="PANTHER" id="PTHR33375:SF1">
    <property type="entry name" value="CHROMOSOME-PARTITIONING PROTEIN PARB-RELATED"/>
    <property type="match status" value="1"/>
</dbReference>
<organism evidence="4 5">
    <name type="scientific">Faucicola atlantae</name>
    <dbReference type="NCBI Taxonomy" id="34059"/>
    <lineage>
        <taxon>Bacteria</taxon>
        <taxon>Pseudomonadati</taxon>
        <taxon>Pseudomonadota</taxon>
        <taxon>Gammaproteobacteria</taxon>
        <taxon>Moraxellales</taxon>
        <taxon>Moraxellaceae</taxon>
        <taxon>Faucicola</taxon>
    </lineage>
</organism>